<dbReference type="EMBL" id="CADCUB010000001">
    <property type="protein sequence ID" value="CAA9303499.1"/>
    <property type="molecule type" value="Genomic_DNA"/>
</dbReference>
<gene>
    <name evidence="2" type="ORF">AVDCRST_MAG07-1056</name>
</gene>
<protein>
    <recommendedName>
        <fullName evidence="1">Orc1-like AAA ATPase domain-containing protein</fullName>
    </recommendedName>
</protein>
<organism evidence="2">
    <name type="scientific">uncultured Frankineae bacterium</name>
    <dbReference type="NCBI Taxonomy" id="437475"/>
    <lineage>
        <taxon>Bacteria</taxon>
        <taxon>Bacillati</taxon>
        <taxon>Actinomycetota</taxon>
        <taxon>Actinomycetes</taxon>
        <taxon>Frankiales</taxon>
        <taxon>environmental samples</taxon>
    </lineage>
</organism>
<sequence length="960" mass="104110">MSEPPTTTESLLQALDARIGARQERAAGAPSRRTSVNPLLQAAAVLHVFDPTALRSVGTGGSASDAALVEVLHASVPAIGWRGAGLRTLRLQVRRTALRELGSRTAMRAALTANPDRVQTELQQQFERWLGDDGFALDRMAYVELEALRQLYDWGLASSDGALPPVELVERARARRSTVAVFEHLVDEDFVGRAEELALLEGHVRSPGGVPLVIWGPGGAGKTALVGRFLIRYAEDPEAGWFPFAYLPFDSETLDVREPFTLLLPAATQLGNQAGAAQGPSAPTEAARLRDALQRFTSAVGDYRDRRGALRRRASDVEQRVARLDSLSSADVALYDAFADVLETAAEITVPPWDTVLLVFDTFEEVVYRAAEDLLGFWSMLEHLQRRLPRLRVVIAGRGRPDPASTAAIPLRQVVLGDLDEDDAVRLLGKLGVDDPALARRVAHQVGGSPMSLRLAASVVTAEGAGDHGLQGLSVHKIGPELVRGHLYRRLLDHIHDEDVRALAHPGMVLRRVTPTIIERVLAPACDLPGVSSARAVELFEELQREQSLVSLDKDGSLHYREDVRRPVLQLLAHDAPASVRLLHAYAVEHYLHSAAPAHRAEELYHRMMLAQPPEQLDDRWLPGVERFLASAIEELPLEQRRWLAGRMSIELPAEVYRLAHLGEWERLVGRRALQLLRYGGPAAVLDLLSERPERTPGSPLSAVEARVLLDLQRPQDAASLLDGALAEFPALGNPGRLAELLWLRTQAAAVLGESSTRLALLHRLVDVTAGMHSSLAHVQALTELLGALDPDSRPDAVGEAGRVRPALAQALGRLTQDEIATERSLVRLALVRLGPHYPSLVAQLAPLVLFDLTYLADSGLVDLLPALPRVRELLADLLPSDGAPAGDGRATAGVVAERIVSALARRTRAEEGGAPLARLAAGVLLLLRAEGASLSGSSLAGLEDYRETWELETTREVAG</sequence>
<feature type="domain" description="Orc1-like AAA ATPase" evidence="1">
    <location>
        <begin position="190"/>
        <end position="392"/>
    </location>
</feature>
<dbReference type="InterPro" id="IPR027417">
    <property type="entry name" value="P-loop_NTPase"/>
</dbReference>
<dbReference type="InterPro" id="IPR041664">
    <property type="entry name" value="AAA_16"/>
</dbReference>
<dbReference type="AlphaFoldDB" id="A0A6J4KE77"/>
<reference evidence="2" key="1">
    <citation type="submission" date="2020-02" db="EMBL/GenBank/DDBJ databases">
        <authorList>
            <person name="Meier V. D."/>
        </authorList>
    </citation>
    <scope>NUCLEOTIDE SEQUENCE</scope>
    <source>
        <strain evidence="2">AVDCRST_MAG07</strain>
    </source>
</reference>
<dbReference type="Gene3D" id="3.40.50.300">
    <property type="entry name" value="P-loop containing nucleotide triphosphate hydrolases"/>
    <property type="match status" value="1"/>
</dbReference>
<proteinExistence type="predicted"/>
<dbReference type="SUPFAM" id="SSF52540">
    <property type="entry name" value="P-loop containing nucleoside triphosphate hydrolases"/>
    <property type="match status" value="1"/>
</dbReference>
<dbReference type="Pfam" id="PF13191">
    <property type="entry name" value="AAA_16"/>
    <property type="match status" value="1"/>
</dbReference>
<accession>A0A6J4KE77</accession>
<evidence type="ECO:0000259" key="1">
    <source>
        <dbReference type="Pfam" id="PF13191"/>
    </source>
</evidence>
<evidence type="ECO:0000313" key="2">
    <source>
        <dbReference type="EMBL" id="CAA9303499.1"/>
    </source>
</evidence>
<name>A0A6J4KE77_9ACTN</name>